<keyword evidence="4" id="KW-0325">Glycoprotein</keyword>
<dbReference type="OrthoDB" id="1110383at2759"/>
<proteinExistence type="inferred from homology"/>
<evidence type="ECO:0000256" key="1">
    <source>
        <dbReference type="ARBA" id="ARBA00007577"/>
    </source>
</evidence>
<dbReference type="GO" id="GO:0005743">
    <property type="term" value="C:mitochondrial inner membrane"/>
    <property type="evidence" value="ECO:0007669"/>
    <property type="project" value="TreeGrafter"/>
</dbReference>
<dbReference type="PANTHER" id="PTHR43394">
    <property type="entry name" value="ATP-DEPENDENT PERMEASE MDL1, MITOCHONDRIAL"/>
    <property type="match status" value="1"/>
</dbReference>
<dbReference type="InterPro" id="IPR039421">
    <property type="entry name" value="Type_1_exporter"/>
</dbReference>
<dbReference type="PANTHER" id="PTHR43394:SF16">
    <property type="entry name" value="ABC TRANSPORTER B FAMILY MEMBER 4-LIKE ISOFORM X1"/>
    <property type="match status" value="1"/>
</dbReference>
<evidence type="ECO:0008006" key="7">
    <source>
        <dbReference type="Google" id="ProtNLM"/>
    </source>
</evidence>
<dbReference type="Gene3D" id="3.40.50.300">
    <property type="entry name" value="P-loop containing nucleotide triphosphate hydrolases"/>
    <property type="match status" value="1"/>
</dbReference>
<evidence type="ECO:0000313" key="5">
    <source>
        <dbReference type="EMBL" id="VVA94003.1"/>
    </source>
</evidence>
<keyword evidence="6" id="KW-1185">Reference proteome</keyword>
<reference evidence="5" key="1">
    <citation type="submission" date="2019-07" db="EMBL/GenBank/DDBJ databases">
        <authorList>
            <person name="Dittberner H."/>
        </authorList>
    </citation>
    <scope>NUCLEOTIDE SEQUENCE [LARGE SCALE GENOMIC DNA]</scope>
</reference>
<dbReference type="InterPro" id="IPR027417">
    <property type="entry name" value="P-loop_NTPase"/>
</dbReference>
<keyword evidence="3" id="KW-0677">Repeat</keyword>
<dbReference type="GO" id="GO:0090374">
    <property type="term" value="P:oligopeptide export from mitochondrion"/>
    <property type="evidence" value="ECO:0007669"/>
    <property type="project" value="TreeGrafter"/>
</dbReference>
<comment type="similarity">
    <text evidence="1">Belongs to the ABC transporter superfamily. ABCB family. Multidrug resistance exporter (TC 3.A.1.201) subfamily.</text>
</comment>
<sequence>MLGIVIIYIFARAILSNPKILLLDEATSALDVESELVVQEALDHLMKNRTTVVVAHRLSTIKNSDMISVIQEGKIIEQGSHNSLAENIHGPYSKLISLQQQQQQLP</sequence>
<evidence type="ECO:0000256" key="3">
    <source>
        <dbReference type="ARBA" id="ARBA00022737"/>
    </source>
</evidence>
<name>A0A565AY50_9BRAS</name>
<protein>
    <recommendedName>
        <fullName evidence="7">ABC transporter domain-containing protein</fullName>
    </recommendedName>
</protein>
<dbReference type="SUPFAM" id="SSF52540">
    <property type="entry name" value="P-loop containing nucleoside triphosphate hydrolases"/>
    <property type="match status" value="1"/>
</dbReference>
<comment type="caution">
    <text evidence="5">The sequence shown here is derived from an EMBL/GenBank/DDBJ whole genome shotgun (WGS) entry which is preliminary data.</text>
</comment>
<accession>A0A565AY50</accession>
<dbReference type="EMBL" id="CABITT030000002">
    <property type="protein sequence ID" value="VVA94003.1"/>
    <property type="molecule type" value="Genomic_DNA"/>
</dbReference>
<dbReference type="Proteomes" id="UP000489600">
    <property type="component" value="Unassembled WGS sequence"/>
</dbReference>
<organism evidence="5 6">
    <name type="scientific">Arabis nemorensis</name>
    <dbReference type="NCBI Taxonomy" id="586526"/>
    <lineage>
        <taxon>Eukaryota</taxon>
        <taxon>Viridiplantae</taxon>
        <taxon>Streptophyta</taxon>
        <taxon>Embryophyta</taxon>
        <taxon>Tracheophyta</taxon>
        <taxon>Spermatophyta</taxon>
        <taxon>Magnoliopsida</taxon>
        <taxon>eudicotyledons</taxon>
        <taxon>Gunneridae</taxon>
        <taxon>Pentapetalae</taxon>
        <taxon>rosids</taxon>
        <taxon>malvids</taxon>
        <taxon>Brassicales</taxon>
        <taxon>Brassicaceae</taxon>
        <taxon>Arabideae</taxon>
        <taxon>Arabis</taxon>
    </lineage>
</organism>
<gene>
    <name evidence="5" type="ORF">ANE_LOCUS4448</name>
</gene>
<dbReference type="GO" id="GO:0015421">
    <property type="term" value="F:ABC-type oligopeptide transporter activity"/>
    <property type="evidence" value="ECO:0007669"/>
    <property type="project" value="TreeGrafter"/>
</dbReference>
<evidence type="ECO:0000256" key="4">
    <source>
        <dbReference type="ARBA" id="ARBA00023180"/>
    </source>
</evidence>
<keyword evidence="2" id="KW-0813">Transport</keyword>
<evidence type="ECO:0000313" key="6">
    <source>
        <dbReference type="Proteomes" id="UP000489600"/>
    </source>
</evidence>
<dbReference type="AlphaFoldDB" id="A0A565AY50"/>
<evidence type="ECO:0000256" key="2">
    <source>
        <dbReference type="ARBA" id="ARBA00022448"/>
    </source>
</evidence>